<dbReference type="InterPro" id="IPR006285">
    <property type="entry name" value="Atg7"/>
</dbReference>
<comment type="subunit">
    <text evidence="7">Homodimer.</text>
</comment>
<evidence type="ECO:0000313" key="11">
    <source>
        <dbReference type="EMBL" id="WZN64015.1"/>
    </source>
</evidence>
<proteinExistence type="inferred from homology"/>
<dbReference type="GO" id="GO:0019778">
    <property type="term" value="F:Atg12 activating enzyme activity"/>
    <property type="evidence" value="ECO:0007669"/>
    <property type="project" value="TreeGrafter"/>
</dbReference>
<reference evidence="11 12" key="1">
    <citation type="submission" date="2024-03" db="EMBL/GenBank/DDBJ databases">
        <title>Complete genome sequence of the green alga Chloropicon roscoffensis RCC1871.</title>
        <authorList>
            <person name="Lemieux C."/>
            <person name="Pombert J.-F."/>
            <person name="Otis C."/>
            <person name="Turmel M."/>
        </authorList>
    </citation>
    <scope>NUCLEOTIDE SEQUENCE [LARGE SCALE GENOMIC DNA]</scope>
    <source>
        <strain evidence="11 12">RCC1871</strain>
    </source>
</reference>
<feature type="domain" description="THIF-type NAD/FAD binding fold" evidence="9">
    <location>
        <begin position="322"/>
        <end position="551"/>
    </location>
</feature>
<dbReference type="GO" id="GO:0006995">
    <property type="term" value="P:cellular response to nitrogen starvation"/>
    <property type="evidence" value="ECO:0007669"/>
    <property type="project" value="TreeGrafter"/>
</dbReference>
<evidence type="ECO:0000256" key="3">
    <source>
        <dbReference type="ARBA" id="ARBA00022448"/>
    </source>
</evidence>
<organism evidence="11 12">
    <name type="scientific">Chloropicon roscoffensis</name>
    <dbReference type="NCBI Taxonomy" id="1461544"/>
    <lineage>
        <taxon>Eukaryota</taxon>
        <taxon>Viridiplantae</taxon>
        <taxon>Chlorophyta</taxon>
        <taxon>Chloropicophyceae</taxon>
        <taxon>Chloropicales</taxon>
        <taxon>Chloropicaceae</taxon>
        <taxon>Chloropicon</taxon>
    </lineage>
</organism>
<keyword evidence="12" id="KW-1185">Reference proteome</keyword>
<gene>
    <name evidence="11" type="ORF">HKI87_08g55690</name>
</gene>
<keyword evidence="3 7" id="KW-0813">Transport</keyword>
<dbReference type="Pfam" id="PF16420">
    <property type="entry name" value="ATG7_N"/>
    <property type="match status" value="1"/>
</dbReference>
<comment type="similarity">
    <text evidence="1 7">Belongs to the ATG7 family.</text>
</comment>
<dbReference type="NCBIfam" id="TIGR01381">
    <property type="entry name" value="E1_like_apg7"/>
    <property type="match status" value="1"/>
</dbReference>
<evidence type="ECO:0000256" key="8">
    <source>
        <dbReference type="SAM" id="MobiDB-lite"/>
    </source>
</evidence>
<dbReference type="GO" id="GO:0000045">
    <property type="term" value="P:autophagosome assembly"/>
    <property type="evidence" value="ECO:0007669"/>
    <property type="project" value="TreeGrafter"/>
</dbReference>
<evidence type="ECO:0000256" key="5">
    <source>
        <dbReference type="ARBA" id="ARBA00023006"/>
    </source>
</evidence>
<comment type="function">
    <text evidence="7">E1-like activating enzyme involved in the 2 ubiquitin-like systems required for autophagy.</text>
</comment>
<dbReference type="InterPro" id="IPR045886">
    <property type="entry name" value="ThiF/MoeB/HesA"/>
</dbReference>
<dbReference type="GO" id="GO:0032446">
    <property type="term" value="P:protein modification by small protein conjugation"/>
    <property type="evidence" value="ECO:0007669"/>
    <property type="project" value="TreeGrafter"/>
</dbReference>
<dbReference type="EMBL" id="CP151508">
    <property type="protein sequence ID" value="WZN64015.1"/>
    <property type="molecule type" value="Genomic_DNA"/>
</dbReference>
<dbReference type="GO" id="GO:0000407">
    <property type="term" value="C:phagophore assembly site"/>
    <property type="evidence" value="ECO:0007669"/>
    <property type="project" value="UniProtKB-SubCell"/>
</dbReference>
<dbReference type="GO" id="GO:0015031">
    <property type="term" value="P:protein transport"/>
    <property type="evidence" value="ECO:0007669"/>
    <property type="project" value="UniProtKB-UniRule"/>
</dbReference>
<evidence type="ECO:0000313" key="12">
    <source>
        <dbReference type="Proteomes" id="UP001472866"/>
    </source>
</evidence>
<evidence type="ECO:0000256" key="6">
    <source>
        <dbReference type="PIRSR" id="PIRSR606285-1"/>
    </source>
</evidence>
<dbReference type="InterPro" id="IPR032197">
    <property type="entry name" value="Atg7_N"/>
</dbReference>
<dbReference type="InterPro" id="IPR000594">
    <property type="entry name" value="ThiF_NAD_FAD-bd"/>
</dbReference>
<dbReference type="PANTHER" id="PTHR10953:SF3">
    <property type="entry name" value="UBIQUITIN-LIKE MODIFIER-ACTIVATING ENZYME ATG7"/>
    <property type="match status" value="1"/>
</dbReference>
<dbReference type="SUPFAM" id="SSF69572">
    <property type="entry name" value="Activating enzymes of the ubiquitin-like proteins"/>
    <property type="match status" value="1"/>
</dbReference>
<feature type="compositionally biased region" description="Acidic residues" evidence="8">
    <location>
        <begin position="662"/>
        <end position="671"/>
    </location>
</feature>
<dbReference type="Gene3D" id="3.40.140.70">
    <property type="entry name" value="Ubiquitin-like modifier-activating enzyme ATG7 N-terminal domain"/>
    <property type="match status" value="1"/>
</dbReference>
<dbReference type="PANTHER" id="PTHR10953">
    <property type="entry name" value="UBIQUITIN-ACTIVATING ENZYME E1"/>
    <property type="match status" value="1"/>
</dbReference>
<feature type="domain" description="Ubiquitin-like modifier-activating enzyme Atg7 N-terminal" evidence="10">
    <location>
        <begin position="5"/>
        <end position="302"/>
    </location>
</feature>
<accession>A0AAX4PCE5</accession>
<dbReference type="FunFam" id="3.40.50.720:FF:000243">
    <property type="entry name" value="Ubiquitin-like modifier-activating enzyme ATG7"/>
    <property type="match status" value="1"/>
</dbReference>
<evidence type="ECO:0000256" key="7">
    <source>
        <dbReference type="RuleBase" id="RU366022"/>
    </source>
</evidence>
<evidence type="ECO:0000256" key="1">
    <source>
        <dbReference type="ARBA" id="ARBA00010931"/>
    </source>
</evidence>
<dbReference type="AlphaFoldDB" id="A0AAX4PCE5"/>
<dbReference type="Gene3D" id="3.40.140.100">
    <property type="entry name" value="Ubiquitin-like modifier-activating enzyme ATG7 C-terminal domain"/>
    <property type="match status" value="1"/>
</dbReference>
<protein>
    <recommendedName>
        <fullName evidence="2 7">Ubiquitin-like modifier-activating enzyme ATG7</fullName>
    </recommendedName>
    <alternativeName>
        <fullName evidence="7">Autophagy-related protein 7</fullName>
    </alternativeName>
</protein>
<evidence type="ECO:0000259" key="9">
    <source>
        <dbReference type="Pfam" id="PF00899"/>
    </source>
</evidence>
<keyword evidence="5 7" id="KW-0072">Autophagy</keyword>
<dbReference type="GO" id="GO:0019779">
    <property type="term" value="F:Atg8 activating enzyme activity"/>
    <property type="evidence" value="ECO:0007669"/>
    <property type="project" value="TreeGrafter"/>
</dbReference>
<dbReference type="GO" id="GO:0000422">
    <property type="term" value="P:autophagy of mitochondrion"/>
    <property type="evidence" value="ECO:0007669"/>
    <property type="project" value="TreeGrafter"/>
</dbReference>
<keyword evidence="7" id="KW-0963">Cytoplasm</keyword>
<dbReference type="InterPro" id="IPR042523">
    <property type="entry name" value="Atg7_N_2"/>
</dbReference>
<evidence type="ECO:0000259" key="10">
    <source>
        <dbReference type="Pfam" id="PF16420"/>
    </source>
</evidence>
<keyword evidence="4 7" id="KW-0653">Protein transport</keyword>
<dbReference type="Pfam" id="PF00899">
    <property type="entry name" value="ThiF"/>
    <property type="match status" value="1"/>
</dbReference>
<dbReference type="InterPro" id="IPR035985">
    <property type="entry name" value="Ubiquitin-activating_enz"/>
</dbReference>
<feature type="active site" description="Glycyl thioester intermediate" evidence="6">
    <location>
        <position position="524"/>
    </location>
</feature>
<name>A0AAX4PCE5_9CHLO</name>
<dbReference type="GO" id="GO:0034727">
    <property type="term" value="P:piecemeal microautophagy of the nucleus"/>
    <property type="evidence" value="ECO:0007669"/>
    <property type="project" value="TreeGrafter"/>
</dbReference>
<evidence type="ECO:0000256" key="4">
    <source>
        <dbReference type="ARBA" id="ARBA00022927"/>
    </source>
</evidence>
<comment type="subcellular location">
    <subcellularLocation>
        <location evidence="7">Cytoplasm</location>
    </subcellularLocation>
    <subcellularLocation>
        <location evidence="7">Preautophagosomal structure</location>
    </subcellularLocation>
</comment>
<evidence type="ECO:0000256" key="2">
    <source>
        <dbReference type="ARBA" id="ARBA00017647"/>
    </source>
</evidence>
<feature type="region of interest" description="Disordered" evidence="8">
    <location>
        <begin position="642"/>
        <end position="671"/>
    </location>
</feature>
<dbReference type="InterPro" id="IPR042522">
    <property type="entry name" value="Atg7_N_1"/>
</dbReference>
<dbReference type="Gene3D" id="3.40.50.720">
    <property type="entry name" value="NAD(P)-binding Rossmann-like Domain"/>
    <property type="match status" value="1"/>
</dbReference>
<keyword evidence="7" id="KW-0833">Ubl conjugation pathway</keyword>
<dbReference type="Proteomes" id="UP001472866">
    <property type="component" value="Chromosome 08"/>
</dbReference>
<feature type="compositionally biased region" description="Gly residues" evidence="8">
    <location>
        <begin position="652"/>
        <end position="661"/>
    </location>
</feature>
<sequence>MTEPLRFLELPSAPDVSFWARLAELKLNEYKLSEDPIPCVGHYRACAHEGLASPLTLTSASFDLDTTYESQIRMEGEVVLLNTLESMKTFDRKGAALGAIRKVEASVQSGTCLSDPTALNRFVLVCFADLKQYTFYYWVCVPAAKTADPILSEGFTQGVDQAACEACQEYYHSETKGRAPFWVLEGGEEGGYRCRPIDNGGEGGEDDEIATVAFVDPSHVAGSPGWPLRNFLWLLCGGLCGLRRVRVLCLRHEKLGRFSASRSAWHEVAIPPAGSDTTVNAVGWEHNSKGGLGPRSANLASTLDPKQRASSAMDLNLKLMKWRALPGLKTEEIAGARCLLLGAGTLGCAVARILQGWGCRKITFVDSGRVAFSNPVRQSLFQFEDCLDGGRPKAEAAAESLKRIFPDADAEGVQLSIPMPGHPVREGSDLHRRTLDQVSALDALISQHDVIFLLTDTRESRWLPTVLSLKREKLAVSVALGFDTFLVMRHGCLAQGSDRLGCYFCNDVAAPLNSTKNRTLDQQCTVVRPGLASIASALAVELVSSLLQHPLKGAAPDKSESILGVVPHSIRGFLDSFEQLKLSSPAFGNCVGCSPKILDAYDTEDCEKRTSFLTRVFNEPEYLEEVTGLTELKRKAQEAMDAMEAMDLSDGESGGESGGGGGDDDDDFQLL</sequence>